<protein>
    <recommendedName>
        <fullName evidence="2">HTH arsR-type domain-containing protein</fullName>
    </recommendedName>
</protein>
<organism evidence="1">
    <name type="scientific">marine sediment metagenome</name>
    <dbReference type="NCBI Taxonomy" id="412755"/>
    <lineage>
        <taxon>unclassified sequences</taxon>
        <taxon>metagenomes</taxon>
        <taxon>ecological metagenomes</taxon>
    </lineage>
</organism>
<name>X1H3F2_9ZZZZ</name>
<dbReference type="SUPFAM" id="SSF46785">
    <property type="entry name" value="Winged helix' DNA-binding domain"/>
    <property type="match status" value="1"/>
</dbReference>
<accession>X1H3F2</accession>
<gene>
    <name evidence="1" type="ORF">S03H2_16315</name>
</gene>
<dbReference type="InterPro" id="IPR036390">
    <property type="entry name" value="WH_DNA-bd_sf"/>
</dbReference>
<reference evidence="1" key="1">
    <citation type="journal article" date="2014" name="Front. Microbiol.">
        <title>High frequency of phylogenetically diverse reductive dehalogenase-homologous genes in deep subseafloor sedimentary metagenomes.</title>
        <authorList>
            <person name="Kawai M."/>
            <person name="Futagami T."/>
            <person name="Toyoda A."/>
            <person name="Takaki Y."/>
            <person name="Nishi S."/>
            <person name="Hori S."/>
            <person name="Arai W."/>
            <person name="Tsubouchi T."/>
            <person name="Morono Y."/>
            <person name="Uchiyama I."/>
            <person name="Ito T."/>
            <person name="Fujiyama A."/>
            <person name="Inagaki F."/>
            <person name="Takami H."/>
        </authorList>
    </citation>
    <scope>NUCLEOTIDE SEQUENCE</scope>
    <source>
        <strain evidence="1">Expedition CK06-06</strain>
    </source>
</reference>
<comment type="caution">
    <text evidence="1">The sequence shown here is derived from an EMBL/GenBank/DDBJ whole genome shotgun (WGS) entry which is preliminary data.</text>
</comment>
<dbReference type="EMBL" id="BARU01008327">
    <property type="protein sequence ID" value="GAH39808.1"/>
    <property type="molecule type" value="Genomic_DNA"/>
</dbReference>
<sequence>MYELEMLCDLLFEVSNEDRLGILKVLSDRALNVTNLAKELDLTNQECSRHVSRLGEVGLTWKDPEGLNHLTFYGEIVLRLLPGLEFVSRQREYFTTH</sequence>
<dbReference type="CDD" id="cd00090">
    <property type="entry name" value="HTH_ARSR"/>
    <property type="match status" value="1"/>
</dbReference>
<proteinExistence type="predicted"/>
<evidence type="ECO:0008006" key="2">
    <source>
        <dbReference type="Google" id="ProtNLM"/>
    </source>
</evidence>
<dbReference type="Pfam" id="PF12840">
    <property type="entry name" value="HTH_20"/>
    <property type="match status" value="1"/>
</dbReference>
<dbReference type="InterPro" id="IPR036388">
    <property type="entry name" value="WH-like_DNA-bd_sf"/>
</dbReference>
<dbReference type="InterPro" id="IPR011991">
    <property type="entry name" value="ArsR-like_HTH"/>
</dbReference>
<dbReference type="Gene3D" id="1.10.10.10">
    <property type="entry name" value="Winged helix-like DNA-binding domain superfamily/Winged helix DNA-binding domain"/>
    <property type="match status" value="1"/>
</dbReference>
<feature type="non-terminal residue" evidence="1">
    <location>
        <position position="97"/>
    </location>
</feature>
<evidence type="ECO:0000313" key="1">
    <source>
        <dbReference type="EMBL" id="GAH39808.1"/>
    </source>
</evidence>
<dbReference type="AlphaFoldDB" id="X1H3F2"/>